<evidence type="ECO:0000313" key="8">
    <source>
        <dbReference type="EMBL" id="WDA98864.1"/>
    </source>
</evidence>
<accession>A0A9Y1MWX8</accession>
<evidence type="ECO:0000256" key="1">
    <source>
        <dbReference type="ARBA" id="ARBA00008563"/>
    </source>
</evidence>
<dbReference type="NCBIfam" id="TIGR00061">
    <property type="entry name" value="L21"/>
    <property type="match status" value="1"/>
</dbReference>
<dbReference type="InterPro" id="IPR036164">
    <property type="entry name" value="bL21-like_sf"/>
</dbReference>
<dbReference type="InterPro" id="IPR018258">
    <property type="entry name" value="Ribosomal_bL21_CS"/>
</dbReference>
<evidence type="ECO:0000256" key="7">
    <source>
        <dbReference type="ARBA" id="ARBA00044129"/>
    </source>
</evidence>
<keyword evidence="8" id="KW-0934">Plastid</keyword>
<dbReference type="PANTHER" id="PTHR21349:SF0">
    <property type="entry name" value="LARGE RIBOSOMAL SUBUNIT PROTEIN BL21M"/>
    <property type="match status" value="1"/>
</dbReference>
<dbReference type="PROSITE" id="PS01169">
    <property type="entry name" value="RIBOSOMAL_L21"/>
    <property type="match status" value="1"/>
</dbReference>
<evidence type="ECO:0000256" key="3">
    <source>
        <dbReference type="ARBA" id="ARBA00022884"/>
    </source>
</evidence>
<keyword evidence="3" id="KW-0694">RNA-binding</keyword>
<dbReference type="InterPro" id="IPR001787">
    <property type="entry name" value="Ribosomal_bL21"/>
</dbReference>
<dbReference type="HAMAP" id="MF_01363">
    <property type="entry name" value="Ribosomal_bL21"/>
    <property type="match status" value="1"/>
</dbReference>
<evidence type="ECO:0000256" key="5">
    <source>
        <dbReference type="ARBA" id="ARBA00023274"/>
    </source>
</evidence>
<dbReference type="GO" id="GO:0005737">
    <property type="term" value="C:cytoplasm"/>
    <property type="evidence" value="ECO:0007669"/>
    <property type="project" value="UniProtKB-ARBA"/>
</dbReference>
<proteinExistence type="inferred from homology"/>
<reference evidence="8" key="1">
    <citation type="journal article" date="2023" name="J. Phycol.">
        <title>Revised classification of the Cyanidiophyceae based on plastid genome data with descriptions of the Cavernulicolales ord. nov. and Galdieriales ord. nov. (Rhodophyta).</title>
        <authorList>
            <person name="Park S.I."/>
            <person name="Cho C.H."/>
            <person name="Ciniglia C."/>
            <person name="Huang T.Y."/>
            <person name="Liu S.L."/>
            <person name="Bustamante D.E."/>
            <person name="Calderon M.S."/>
            <person name="Mansilla A."/>
            <person name="McDermott T."/>
            <person name="Andersen R.A."/>
            <person name="Yoon H.S."/>
        </authorList>
    </citation>
    <scope>NUCLEOTIDE SEQUENCE</scope>
</reference>
<keyword evidence="5" id="KW-0687">Ribonucleoprotein</keyword>
<protein>
    <recommendedName>
        <fullName evidence="7">Large ribosomal subunit protein bL21m</fullName>
    </recommendedName>
    <alternativeName>
        <fullName evidence="6">50S ribosomal protein L21, chloroplastic</fullName>
    </alternativeName>
</protein>
<name>A0A9Y1MWX8_9RHOD</name>
<keyword evidence="2" id="KW-0699">rRNA-binding</keyword>
<comment type="similarity">
    <text evidence="1">Belongs to the bacterial ribosomal protein bL21 family.</text>
</comment>
<dbReference type="GO" id="GO:0003735">
    <property type="term" value="F:structural constituent of ribosome"/>
    <property type="evidence" value="ECO:0007669"/>
    <property type="project" value="InterPro"/>
</dbReference>
<keyword evidence="4 8" id="KW-0689">Ribosomal protein</keyword>
<dbReference type="EMBL" id="OP616811">
    <property type="protein sequence ID" value="WDA98864.1"/>
    <property type="molecule type" value="Genomic_DNA"/>
</dbReference>
<dbReference type="GO" id="GO:0006412">
    <property type="term" value="P:translation"/>
    <property type="evidence" value="ECO:0007669"/>
    <property type="project" value="InterPro"/>
</dbReference>
<organism evidence="8">
    <name type="scientific">Sciadococcus taiwanensis</name>
    <dbReference type="NCBI Taxonomy" id="3028030"/>
    <lineage>
        <taxon>Eukaryota</taxon>
        <taxon>Rhodophyta</taxon>
        <taxon>Bangiophyceae</taxon>
        <taxon>Cavernulicolales</taxon>
        <taxon>Cavernulicolaceae</taxon>
        <taxon>Sciadococcus</taxon>
    </lineage>
</organism>
<sequence length="106" mass="12205">MTYAIIETSGKQLWIEPGKFYDLNYLSANPGDKIILNKVLLIKQENSLKIGAPWLKDACVEATILQHLKSKKVTVYKMQPKKKTRKKQGHRQSLTRLFINSIYVSN</sequence>
<evidence type="ECO:0000256" key="4">
    <source>
        <dbReference type="ARBA" id="ARBA00022980"/>
    </source>
</evidence>
<dbReference type="GO" id="GO:0005840">
    <property type="term" value="C:ribosome"/>
    <property type="evidence" value="ECO:0007669"/>
    <property type="project" value="UniProtKB-KW"/>
</dbReference>
<dbReference type="SUPFAM" id="SSF141091">
    <property type="entry name" value="L21p-like"/>
    <property type="match status" value="1"/>
</dbReference>
<evidence type="ECO:0000256" key="6">
    <source>
        <dbReference type="ARBA" id="ARBA00035397"/>
    </source>
</evidence>
<evidence type="ECO:0000256" key="2">
    <source>
        <dbReference type="ARBA" id="ARBA00022730"/>
    </source>
</evidence>
<dbReference type="Pfam" id="PF00829">
    <property type="entry name" value="Ribosomal_L21p"/>
    <property type="match status" value="1"/>
</dbReference>
<geneLocation type="plastid" evidence="8"/>
<dbReference type="InterPro" id="IPR028909">
    <property type="entry name" value="bL21-like"/>
</dbReference>
<dbReference type="PANTHER" id="PTHR21349">
    <property type="entry name" value="50S RIBOSOMAL PROTEIN L21"/>
    <property type="match status" value="1"/>
</dbReference>
<dbReference type="AlphaFoldDB" id="A0A9Y1MWX8"/>
<dbReference type="GO" id="GO:0019843">
    <property type="term" value="F:rRNA binding"/>
    <property type="evidence" value="ECO:0007669"/>
    <property type="project" value="UniProtKB-KW"/>
</dbReference>
<gene>
    <name evidence="8" type="primary">rpl21</name>
    <name evidence="8" type="ORF">SCTW_082</name>
</gene>
<dbReference type="GO" id="GO:1990904">
    <property type="term" value="C:ribonucleoprotein complex"/>
    <property type="evidence" value="ECO:0007669"/>
    <property type="project" value="UniProtKB-KW"/>
</dbReference>